<dbReference type="AlphaFoldDB" id="A0A0C2WNG1"/>
<feature type="domain" description="SMP-LTD" evidence="11">
    <location>
        <begin position="1"/>
        <end position="269"/>
    </location>
</feature>
<keyword evidence="7 9" id="KW-0496">Mitochondrion</keyword>
<comment type="subcellular location">
    <subcellularLocation>
        <location evidence="1">Membrane</location>
    </subcellularLocation>
    <subcellularLocation>
        <location evidence="9">Mitochondrion outer membrane</location>
        <topology evidence="9">Peripheral membrane protein</topology>
        <orientation evidence="9">Cytoplasmic side</orientation>
    </subcellularLocation>
    <subcellularLocation>
        <location evidence="9">Endoplasmic reticulum membrane</location>
        <topology evidence="9">Peripheral membrane protein</topology>
        <orientation evidence="9">Cytoplasmic side</orientation>
    </subcellularLocation>
    <text evidence="9">The ERMES/MDM complex localizes to a few discrete foci (around 10 per single cell), that represent mitochondria-endoplasmic reticulum junctions. These foci are often found next to mtDNA nucleoids.</text>
</comment>
<feature type="region of interest" description="Disordered" evidence="10">
    <location>
        <begin position="65"/>
        <end position="98"/>
    </location>
</feature>
<evidence type="ECO:0000256" key="8">
    <source>
        <dbReference type="ARBA" id="ARBA00023136"/>
    </source>
</evidence>
<dbReference type="HAMAP" id="MF_03104">
    <property type="entry name" value="Mdm12"/>
    <property type="match status" value="1"/>
</dbReference>
<evidence type="ECO:0000256" key="7">
    <source>
        <dbReference type="ARBA" id="ARBA00023128"/>
    </source>
</evidence>
<dbReference type="GO" id="GO:1990456">
    <property type="term" value="P:mitochondrion-endoplasmic reticulum membrane tethering"/>
    <property type="evidence" value="ECO:0007669"/>
    <property type="project" value="TreeGrafter"/>
</dbReference>
<accession>A0A0C2WNG1</accession>
<dbReference type="GO" id="GO:0015914">
    <property type="term" value="P:phospholipid transport"/>
    <property type="evidence" value="ECO:0007669"/>
    <property type="project" value="TreeGrafter"/>
</dbReference>
<comment type="subunit">
    <text evidence="9">Component of the ER-mitochondria encounter structure (ERMES) or MDM complex, composed of MMM1, MDM10, MDM12 and MDM34. A MMM1 homodimer associates with one molecule of MDM12 on each side in a pairwise head-to-tail manner, and the SMP-LTD domains of MMM1 and MDM12 generate a continuous hydrophobic tunnel for phospholipid trafficking.</text>
</comment>
<comment type="similarity">
    <text evidence="9">Belongs to the MDM12 family.</text>
</comment>
<proteinExistence type="inferred from homology"/>
<evidence type="ECO:0000256" key="4">
    <source>
        <dbReference type="ARBA" id="ARBA00022824"/>
    </source>
</evidence>
<dbReference type="GO" id="GO:0008289">
    <property type="term" value="F:lipid binding"/>
    <property type="evidence" value="ECO:0007669"/>
    <property type="project" value="UniProtKB-KW"/>
</dbReference>
<evidence type="ECO:0000259" key="11">
    <source>
        <dbReference type="PROSITE" id="PS51847"/>
    </source>
</evidence>
<dbReference type="CDD" id="cd21672">
    <property type="entry name" value="SMP_Mdm12"/>
    <property type="match status" value="1"/>
</dbReference>
<keyword evidence="2" id="KW-0813">Transport</keyword>
<dbReference type="InterPro" id="IPR027532">
    <property type="entry name" value="Mdm12"/>
</dbReference>
<dbReference type="PANTHER" id="PTHR28204:SF1">
    <property type="entry name" value="MITOCHONDRIAL DISTRIBUTION AND MORPHOLOGY PROTEIN 12"/>
    <property type="match status" value="1"/>
</dbReference>
<dbReference type="EMBL" id="KN824296">
    <property type="protein sequence ID" value="KIM27783.1"/>
    <property type="molecule type" value="Genomic_DNA"/>
</dbReference>
<dbReference type="HOGENOM" id="CLU_026794_1_0_1"/>
<evidence type="ECO:0000313" key="13">
    <source>
        <dbReference type="Proteomes" id="UP000054097"/>
    </source>
</evidence>
<evidence type="ECO:0000256" key="2">
    <source>
        <dbReference type="ARBA" id="ARBA00022448"/>
    </source>
</evidence>
<keyword evidence="8 9" id="KW-0472">Membrane</keyword>
<name>A0A0C2WNG1_SERVB</name>
<dbReference type="GO" id="GO:0045040">
    <property type="term" value="P:protein insertion into mitochondrial outer membrane"/>
    <property type="evidence" value="ECO:0007669"/>
    <property type="project" value="UniProtKB-UniRule"/>
</dbReference>
<dbReference type="Pfam" id="PF26544">
    <property type="entry name" value="Mdm12"/>
    <property type="match status" value="1"/>
</dbReference>
<evidence type="ECO:0000256" key="5">
    <source>
        <dbReference type="ARBA" id="ARBA00023055"/>
    </source>
</evidence>
<organism evidence="12 13">
    <name type="scientific">Serendipita vermifera MAFF 305830</name>
    <dbReference type="NCBI Taxonomy" id="933852"/>
    <lineage>
        <taxon>Eukaryota</taxon>
        <taxon>Fungi</taxon>
        <taxon>Dikarya</taxon>
        <taxon>Basidiomycota</taxon>
        <taxon>Agaricomycotina</taxon>
        <taxon>Agaricomycetes</taxon>
        <taxon>Sebacinales</taxon>
        <taxon>Serendipitaceae</taxon>
        <taxon>Serendipita</taxon>
    </lineage>
</organism>
<keyword evidence="13" id="KW-1185">Reference proteome</keyword>
<dbReference type="Proteomes" id="UP000054097">
    <property type="component" value="Unassembled WGS sequence"/>
</dbReference>
<dbReference type="OrthoDB" id="3356905at2759"/>
<evidence type="ECO:0000313" key="12">
    <source>
        <dbReference type="EMBL" id="KIM27783.1"/>
    </source>
</evidence>
<comment type="function">
    <text evidence="9">Component of the ERMES/MDM complex, which serves as a molecular tether to connect the endoplasmic reticulum (ER) and mitochondria. Components of this complex are involved in the control of mitochondrial shape and protein biogenesis, and function in nonvesicular lipid trafficking between the ER and mitochondria. MDM12 is required for the interaction of the ER-resident membrane protein MMM1 and the outer mitochondrial membrane-resident beta-barrel protein MDM10. The MDM12-MMM1 subcomplex functions in the major beta-barrel assembly pathway that is responsible for biogenesis of all mitochondrial outer membrane beta-barrel proteins, and acts in a late step after the SAM complex. The MDM10-MDM12-MMM1 subcomplex further acts in the TOM40-specific pathway after the action of the MDM12-MMM1 complex. Essential for establishing and maintaining the structure of mitochondria and maintenance of mtDNA nucleoids.</text>
</comment>
<dbReference type="PANTHER" id="PTHR28204">
    <property type="entry name" value="MITOCHONDRIAL DISTRIBUTION AND MORPHOLOGY PROTEIN 12"/>
    <property type="match status" value="1"/>
</dbReference>
<evidence type="ECO:0000256" key="1">
    <source>
        <dbReference type="ARBA" id="ARBA00004370"/>
    </source>
</evidence>
<dbReference type="PROSITE" id="PS51847">
    <property type="entry name" value="SMP"/>
    <property type="match status" value="1"/>
</dbReference>
<dbReference type="GO" id="GO:0032865">
    <property type="term" value="C:ERMES complex"/>
    <property type="evidence" value="ECO:0007669"/>
    <property type="project" value="UniProtKB-UniRule"/>
</dbReference>
<keyword evidence="4 9" id="KW-0256">Endoplasmic reticulum</keyword>
<evidence type="ECO:0000256" key="9">
    <source>
        <dbReference type="HAMAP-Rule" id="MF_03104"/>
    </source>
</evidence>
<dbReference type="STRING" id="933852.A0A0C2WNG1"/>
<evidence type="ECO:0000256" key="10">
    <source>
        <dbReference type="SAM" id="MobiDB-lite"/>
    </source>
</evidence>
<dbReference type="InterPro" id="IPR031468">
    <property type="entry name" value="SMP_LBD"/>
</dbReference>
<keyword evidence="3 9" id="KW-1000">Mitochondrion outer membrane</keyword>
<evidence type="ECO:0000256" key="6">
    <source>
        <dbReference type="ARBA" id="ARBA00023121"/>
    </source>
</evidence>
<keyword evidence="5" id="KW-0445">Lipid transport</keyword>
<evidence type="ECO:0000256" key="3">
    <source>
        <dbReference type="ARBA" id="ARBA00022787"/>
    </source>
</evidence>
<gene>
    <name evidence="9" type="primary">MDM12</name>
    <name evidence="12" type="ORF">M408DRAFT_70542</name>
</gene>
<reference evidence="12 13" key="1">
    <citation type="submission" date="2014-04" db="EMBL/GenBank/DDBJ databases">
        <authorList>
            <consortium name="DOE Joint Genome Institute"/>
            <person name="Kuo A."/>
            <person name="Zuccaro A."/>
            <person name="Kohler A."/>
            <person name="Nagy L.G."/>
            <person name="Floudas D."/>
            <person name="Copeland A."/>
            <person name="Barry K.W."/>
            <person name="Cichocki N."/>
            <person name="Veneault-Fourrey C."/>
            <person name="LaButti K."/>
            <person name="Lindquist E.A."/>
            <person name="Lipzen A."/>
            <person name="Lundell T."/>
            <person name="Morin E."/>
            <person name="Murat C."/>
            <person name="Sun H."/>
            <person name="Tunlid A."/>
            <person name="Henrissat B."/>
            <person name="Grigoriev I.V."/>
            <person name="Hibbett D.S."/>
            <person name="Martin F."/>
            <person name="Nordberg H.P."/>
            <person name="Cantor M.N."/>
            <person name="Hua S.X."/>
        </authorList>
    </citation>
    <scope>NUCLEOTIDE SEQUENCE [LARGE SCALE GENOMIC DNA]</scope>
    <source>
        <strain evidence="12 13">MAFF 305830</strain>
    </source>
</reference>
<sequence>MSIDLDWPQLSTLSNRLVDSLNRLLKTTERPSFLGPITVNGFEFGSTPPDVELVDVRDIYPDFLEDEQDAESGSSSDINAASDEDENGVWNGSQRANNYNGQTALPGARVAASVDTALQPEPPLETHESHLPKVNMDNDLQFHLRVIFHSDMRINISTSLLLNYPSPLFMALPIRLTVVGFEFDGEVVAAYQPSKKRVHICVLDDDDPYQKISAGARLLPHIFIESEIGQADQQVLRNVSRVEKFIQDMVRMTLEQELVFPNFQTIVYGEEE</sequence>
<reference evidence="13" key="2">
    <citation type="submission" date="2015-01" db="EMBL/GenBank/DDBJ databases">
        <title>Evolutionary Origins and Diversification of the Mycorrhizal Mutualists.</title>
        <authorList>
            <consortium name="DOE Joint Genome Institute"/>
            <consortium name="Mycorrhizal Genomics Consortium"/>
            <person name="Kohler A."/>
            <person name="Kuo A."/>
            <person name="Nagy L.G."/>
            <person name="Floudas D."/>
            <person name="Copeland A."/>
            <person name="Barry K.W."/>
            <person name="Cichocki N."/>
            <person name="Veneault-Fourrey C."/>
            <person name="LaButti K."/>
            <person name="Lindquist E.A."/>
            <person name="Lipzen A."/>
            <person name="Lundell T."/>
            <person name="Morin E."/>
            <person name="Murat C."/>
            <person name="Riley R."/>
            <person name="Ohm R."/>
            <person name="Sun H."/>
            <person name="Tunlid A."/>
            <person name="Henrissat B."/>
            <person name="Grigoriev I.V."/>
            <person name="Hibbett D.S."/>
            <person name="Martin F."/>
        </authorList>
    </citation>
    <scope>NUCLEOTIDE SEQUENCE [LARGE SCALE GENOMIC DNA]</scope>
    <source>
        <strain evidence="13">MAFF 305830</strain>
    </source>
</reference>
<dbReference type="GO" id="GO:0005789">
    <property type="term" value="C:endoplasmic reticulum membrane"/>
    <property type="evidence" value="ECO:0007669"/>
    <property type="project" value="UniProtKB-SubCell"/>
</dbReference>
<protein>
    <recommendedName>
        <fullName evidence="9">Mitochondrial distribution and morphology protein 12</fullName>
    </recommendedName>
    <alternativeName>
        <fullName evidence="9">Mitochondrial inheritance component MDM12</fullName>
    </alternativeName>
</protein>
<keyword evidence="6" id="KW-0446">Lipid-binding</keyword>